<evidence type="ECO:0000313" key="2">
    <source>
        <dbReference type="Proteomes" id="UP000294902"/>
    </source>
</evidence>
<evidence type="ECO:0000313" key="1">
    <source>
        <dbReference type="EMBL" id="TCT16382.1"/>
    </source>
</evidence>
<dbReference type="EMBL" id="SMAL01000002">
    <property type="protein sequence ID" value="TCT16382.1"/>
    <property type="molecule type" value="Genomic_DNA"/>
</dbReference>
<organism evidence="1 2">
    <name type="scientific">Natranaerovirga pectinivora</name>
    <dbReference type="NCBI Taxonomy" id="682400"/>
    <lineage>
        <taxon>Bacteria</taxon>
        <taxon>Bacillati</taxon>
        <taxon>Bacillota</taxon>
        <taxon>Clostridia</taxon>
        <taxon>Lachnospirales</taxon>
        <taxon>Natranaerovirgaceae</taxon>
        <taxon>Natranaerovirga</taxon>
    </lineage>
</organism>
<gene>
    <name evidence="1" type="ORF">EDC18_102401</name>
</gene>
<proteinExistence type="predicted"/>
<dbReference type="AlphaFoldDB" id="A0A4R3MPC1"/>
<protein>
    <submittedName>
        <fullName evidence="1">Uncharacterized protein</fullName>
    </submittedName>
</protein>
<accession>A0A4R3MPC1</accession>
<comment type="caution">
    <text evidence="1">The sequence shown here is derived from an EMBL/GenBank/DDBJ whole genome shotgun (WGS) entry which is preliminary data.</text>
</comment>
<reference evidence="1 2" key="1">
    <citation type="submission" date="2019-03" db="EMBL/GenBank/DDBJ databases">
        <title>Genomic Encyclopedia of Type Strains, Phase IV (KMG-IV): sequencing the most valuable type-strain genomes for metagenomic binning, comparative biology and taxonomic classification.</title>
        <authorList>
            <person name="Goeker M."/>
        </authorList>
    </citation>
    <scope>NUCLEOTIDE SEQUENCE [LARGE SCALE GENOMIC DNA]</scope>
    <source>
        <strain evidence="1 2">DSM 24629</strain>
    </source>
</reference>
<dbReference type="RefSeq" id="WP_132250736.1">
    <property type="nucleotide sequence ID" value="NZ_SMAL01000002.1"/>
</dbReference>
<keyword evidence="2" id="KW-1185">Reference proteome</keyword>
<dbReference type="Proteomes" id="UP000294902">
    <property type="component" value="Unassembled WGS sequence"/>
</dbReference>
<sequence length="104" mass="12263">MLENKLQEIKTKLDVKETNKQEEVVEKVKVNVPKSVDGAVTRDVLKEELEIIQQRIFKGISKVMRERFAEVNSRLDKFINMAGIDNKHEEIYEHIEKLKELLKE</sequence>
<name>A0A4R3MPC1_9FIRM</name>